<dbReference type="PROSITE" id="PS51409">
    <property type="entry name" value="ARGINASE_2"/>
    <property type="match status" value="1"/>
</dbReference>
<dbReference type="EMBL" id="CP146606">
    <property type="protein sequence ID" value="WYK16809.1"/>
    <property type="molecule type" value="Genomic_DNA"/>
</dbReference>
<dbReference type="SUPFAM" id="SSF52768">
    <property type="entry name" value="Arginase/deacetylase"/>
    <property type="match status" value="1"/>
</dbReference>
<keyword evidence="1" id="KW-0479">Metal-binding</keyword>
<dbReference type="InterPro" id="IPR006035">
    <property type="entry name" value="Ureohydrolase"/>
</dbReference>
<evidence type="ECO:0000256" key="3">
    <source>
        <dbReference type="PROSITE-ProRule" id="PRU00742"/>
    </source>
</evidence>
<dbReference type="PANTHER" id="PTHR11358">
    <property type="entry name" value="ARGINASE/AGMATINASE"/>
    <property type="match status" value="1"/>
</dbReference>
<evidence type="ECO:0000313" key="5">
    <source>
        <dbReference type="Proteomes" id="UP001281305"/>
    </source>
</evidence>
<sequence length="325" mass="34566">MAKIGIVEPQKTGPFVGPATFMNVPYSTDLTIAKAAILGVPYDGGLHPTRIGSRTGPASIREHSLLVRPYQPPFSTFNPLTLLNVIDCGDADTTPSVIEDSFHEIEEAASAIFGADAAMLAFGGDGNITLPLLRAAHKSYPDLAVLHIDAHTDTYAGDGNRDYLRFNVATTFTRAAEEGLIDVEASIHVGARGPVADGTVFDHTRSIGYELIDGAEMFRDGLDVTATRLKAQLQDRPVYLCFDMDFFDPSCAPGVCTTTWGGATAREGLDFLRALSGLNLVGADINTVSPPHDLGGMTAFLAGTVALEILTLFCFAQNLVSDQVS</sequence>
<reference evidence="4 5" key="1">
    <citation type="submission" date="2024-02" db="EMBL/GenBank/DDBJ databases">
        <title>Roseovarius strain W115 nov., isolated from a marine algae.</title>
        <authorList>
            <person name="Lee M.W."/>
            <person name="Lee J.K."/>
            <person name="Kim J.M."/>
            <person name="Choi D.G."/>
            <person name="Baek J.H."/>
            <person name="Bayburt H."/>
            <person name="Jung J.J."/>
            <person name="Han D.M."/>
            <person name="Jeon C.O."/>
        </authorList>
    </citation>
    <scope>NUCLEOTIDE SEQUENCE [LARGE SCALE GENOMIC DNA]</scope>
    <source>
        <strain evidence="4 5">W115</strain>
    </source>
</reference>
<dbReference type="Gene3D" id="3.40.800.10">
    <property type="entry name" value="Ureohydrolase domain"/>
    <property type="match status" value="1"/>
</dbReference>
<dbReference type="RefSeq" id="WP_317056879.1">
    <property type="nucleotide sequence ID" value="NZ_CP146606.1"/>
</dbReference>
<evidence type="ECO:0000313" key="4">
    <source>
        <dbReference type="EMBL" id="WYK16809.1"/>
    </source>
</evidence>
<accession>A0ABZ2TC42</accession>
<dbReference type="Pfam" id="PF00491">
    <property type="entry name" value="Arginase"/>
    <property type="match status" value="1"/>
</dbReference>
<keyword evidence="2" id="KW-0378">Hydrolase</keyword>
<gene>
    <name evidence="4" type="ORF">RZS32_010225</name>
</gene>
<comment type="similarity">
    <text evidence="3">Belongs to the arginase family.</text>
</comment>
<name>A0ABZ2TC42_9RHOB</name>
<dbReference type="PANTHER" id="PTHR11358:SF26">
    <property type="entry name" value="GUANIDINO ACID HYDROLASE, MITOCHONDRIAL"/>
    <property type="match status" value="1"/>
</dbReference>
<evidence type="ECO:0000256" key="2">
    <source>
        <dbReference type="ARBA" id="ARBA00022801"/>
    </source>
</evidence>
<proteinExistence type="inferred from homology"/>
<organism evidence="4 5">
    <name type="scientific">Roseovarius rhodophyticola</name>
    <dbReference type="NCBI Taxonomy" id="3080827"/>
    <lineage>
        <taxon>Bacteria</taxon>
        <taxon>Pseudomonadati</taxon>
        <taxon>Pseudomonadota</taxon>
        <taxon>Alphaproteobacteria</taxon>
        <taxon>Rhodobacterales</taxon>
        <taxon>Roseobacteraceae</taxon>
        <taxon>Roseovarius</taxon>
    </lineage>
</organism>
<keyword evidence="5" id="KW-1185">Reference proteome</keyword>
<dbReference type="PIRSF" id="PIRSF036979">
    <property type="entry name" value="Arginase"/>
    <property type="match status" value="1"/>
</dbReference>
<protein>
    <submittedName>
        <fullName evidence="4">Arginase family protein</fullName>
    </submittedName>
</protein>
<dbReference type="Proteomes" id="UP001281305">
    <property type="component" value="Chromosome"/>
</dbReference>
<dbReference type="InterPro" id="IPR023696">
    <property type="entry name" value="Ureohydrolase_dom_sf"/>
</dbReference>
<evidence type="ECO:0000256" key="1">
    <source>
        <dbReference type="ARBA" id="ARBA00022723"/>
    </source>
</evidence>